<proteinExistence type="predicted"/>
<evidence type="ECO:0000313" key="2">
    <source>
        <dbReference type="EMBL" id="BBG27356.1"/>
    </source>
</evidence>
<dbReference type="Proteomes" id="UP000322983">
    <property type="component" value="Chromosome"/>
</dbReference>
<reference evidence="1 3" key="2">
    <citation type="journal article" date="2020" name="Int. J. Syst. Evol. Microbiol.">
        <title>Sulfuracidifex tepidarius gen. nov., sp. nov. and transfer of Sulfolobus metallicus Huber and Stetter 1992 to the genus Sulfuracidifex as Sulfuracidifex metallicus comb. nov.</title>
        <authorList>
            <person name="Itoh T."/>
            <person name="Miura T."/>
            <person name="Sakai H.D."/>
            <person name="Kato S."/>
            <person name="Ohkuma M."/>
            <person name="Takashina T."/>
        </authorList>
    </citation>
    <scope>NUCLEOTIDE SEQUENCE [LARGE SCALE GENOMIC DNA]</scope>
    <source>
        <strain evidence="1 3">IC-006</strain>
        <strain evidence="2">IC-007</strain>
    </source>
</reference>
<dbReference type="GeneID" id="41718237"/>
<dbReference type="KEGG" id="step:IC006_1895"/>
<dbReference type="AlphaFoldDB" id="A0A510DX88"/>
<dbReference type="EMBL" id="AP018930">
    <property type="protein sequence ID" value="BBG27356.1"/>
    <property type="molecule type" value="Genomic_DNA"/>
</dbReference>
<accession>A0A510DX88</accession>
<evidence type="ECO:0000313" key="4">
    <source>
        <dbReference type="Proteomes" id="UP000325030"/>
    </source>
</evidence>
<gene>
    <name evidence="1" type="ORF">IC006_1895</name>
    <name evidence="2" type="ORF">IC007_1903</name>
</gene>
<evidence type="ECO:0000313" key="3">
    <source>
        <dbReference type="Proteomes" id="UP000322983"/>
    </source>
</evidence>
<name>A0A510DX88_9CREN</name>
<protein>
    <submittedName>
        <fullName evidence="1">Uncharacterized protein</fullName>
    </submittedName>
</protein>
<reference evidence="4" key="1">
    <citation type="submission" date="2018-09" db="EMBL/GenBank/DDBJ databases">
        <title>Complete Genome Sequencing of Sulfolobus sp. JCM 16834.</title>
        <authorList>
            <person name="Kato S."/>
            <person name="Itoh T."/>
            <person name="Ohkuma M."/>
        </authorList>
    </citation>
    <scope>NUCLEOTIDE SEQUENCE [LARGE SCALE GENOMIC DNA]</scope>
    <source>
        <strain evidence="4">IC-007</strain>
    </source>
</reference>
<dbReference type="RefSeq" id="WP_054844839.1">
    <property type="nucleotide sequence ID" value="NZ_AP018929.1"/>
</dbReference>
<keyword evidence="3" id="KW-1185">Reference proteome</keyword>
<organism evidence="1 3">
    <name type="scientific">Sulfuracidifex tepidarius</name>
    <dbReference type="NCBI Taxonomy" id="1294262"/>
    <lineage>
        <taxon>Archaea</taxon>
        <taxon>Thermoproteota</taxon>
        <taxon>Thermoprotei</taxon>
        <taxon>Sulfolobales</taxon>
        <taxon>Sulfolobaceae</taxon>
        <taxon>Sulfuracidifex</taxon>
    </lineage>
</organism>
<evidence type="ECO:0000313" key="1">
    <source>
        <dbReference type="EMBL" id="BBG24568.1"/>
    </source>
</evidence>
<dbReference type="EMBL" id="AP018929">
    <property type="protein sequence ID" value="BBG24568.1"/>
    <property type="molecule type" value="Genomic_DNA"/>
</dbReference>
<accession>A0A510E4F6</accession>
<dbReference type="Proteomes" id="UP000325030">
    <property type="component" value="Chromosome"/>
</dbReference>
<sequence length="103" mass="11796">MFTIKVIFGPSGDLGVLKALYKRLSLENYSKMALDIEFNLLYDDNPEIIISERQYKVPFLSELEIDEFIDRLLKGEEVADNSMIELPVTNRQYPPPHGVATAF</sequence>
<dbReference type="OrthoDB" id="38163at2157"/>
<dbReference type="STRING" id="1294262.GCA_001316085_00107"/>